<dbReference type="InterPro" id="IPR023214">
    <property type="entry name" value="HAD_sf"/>
</dbReference>
<name>A0ABV8DX99_9NOCA</name>
<reference evidence="7" key="1">
    <citation type="journal article" date="2019" name="Int. J. Syst. Evol. Microbiol.">
        <title>The Global Catalogue of Microorganisms (GCM) 10K type strain sequencing project: providing services to taxonomists for standard genome sequencing and annotation.</title>
        <authorList>
            <consortium name="The Broad Institute Genomics Platform"/>
            <consortium name="The Broad Institute Genome Sequencing Center for Infectious Disease"/>
            <person name="Wu L."/>
            <person name="Ma J."/>
        </authorList>
    </citation>
    <scope>NUCLEOTIDE SEQUENCE [LARGE SCALE GENOMIC DNA]</scope>
    <source>
        <strain evidence="7">CGMCC 4.7330</strain>
    </source>
</reference>
<sequence>MSEAARDDSVAAAEPARSVDELLEAIRTGPQGPQVGAFFDFAGTVVDGFRRPGPLQKLTGRRRPHDAAHTLRDSIRTGTTDGEYGQFLQAAQHTLAGCTEDDLTAAGRSLFRTELYEQVFPEAWLLVQAHREAGHTVVLISSLTRFQVRPVADELGIEHLLCTELAVEGGALTGYLDGKPLWRTGKAEAARAFAEARGIQLGNSWAYADSLADLPLLELAGRPVAVAPDSRLALVAAERRWAAPAFQPRRPPTLLDAVRTAAGFAAMLGGALLGVLARSYTGERRKMADGLLAFATRGVLTTTGVRLRVTGAEHARAPRPAVFLFNHQSQYDVFIVPRVLNGGVTGVGKQELTKNPIFGPLMRFVGVTFIDRTSTDSAKASLAPVVRTLGDGLSIAIAPEGTRSYTPRLAPFKKGAFHIAIQAGVPVIPIVIRNAGEVCRRNAAVARPGVVDVAILPPIDVSGWDPAALDEKVEQVRRQYLHTLLHWPGQRT</sequence>
<dbReference type="Gene3D" id="1.20.1440.100">
    <property type="entry name" value="SG protein - dephosphorylation function"/>
    <property type="match status" value="1"/>
</dbReference>
<dbReference type="Pfam" id="PF12710">
    <property type="entry name" value="HAD"/>
    <property type="match status" value="1"/>
</dbReference>
<comment type="catalytic activity">
    <reaction evidence="4">
        <text>a 1-acyl-sn-glycero-3-phosphate + an acyl-CoA = a 1,2-diacyl-sn-glycero-3-phosphate + CoA</text>
        <dbReference type="Rhea" id="RHEA:19709"/>
        <dbReference type="ChEBI" id="CHEBI:57287"/>
        <dbReference type="ChEBI" id="CHEBI:57970"/>
        <dbReference type="ChEBI" id="CHEBI:58342"/>
        <dbReference type="ChEBI" id="CHEBI:58608"/>
        <dbReference type="EC" id="2.3.1.51"/>
    </reaction>
</comment>
<dbReference type="GO" id="GO:0016787">
    <property type="term" value="F:hydrolase activity"/>
    <property type="evidence" value="ECO:0007669"/>
    <property type="project" value="UniProtKB-KW"/>
</dbReference>
<keyword evidence="2 4" id="KW-0808">Transferase</keyword>
<dbReference type="InterPro" id="IPR006385">
    <property type="entry name" value="HAD_hydro_SerB1"/>
</dbReference>
<keyword evidence="4" id="KW-0443">Lipid metabolism</keyword>
<dbReference type="NCBIfam" id="TIGR01488">
    <property type="entry name" value="HAD-SF-IB"/>
    <property type="match status" value="1"/>
</dbReference>
<evidence type="ECO:0000256" key="2">
    <source>
        <dbReference type="ARBA" id="ARBA00022679"/>
    </source>
</evidence>
<dbReference type="NCBIfam" id="TIGR00530">
    <property type="entry name" value="AGP_acyltrn"/>
    <property type="match status" value="1"/>
</dbReference>
<keyword evidence="4" id="KW-0444">Lipid biosynthesis</keyword>
<proteinExistence type="inferred from homology"/>
<dbReference type="InterPro" id="IPR036412">
    <property type="entry name" value="HAD-like_sf"/>
</dbReference>
<dbReference type="EMBL" id="JBHSAX010000017">
    <property type="protein sequence ID" value="MFC3964374.1"/>
    <property type="molecule type" value="Genomic_DNA"/>
</dbReference>
<gene>
    <name evidence="6" type="ORF">ACFO0B_20520</name>
</gene>
<dbReference type="CDD" id="cd07989">
    <property type="entry name" value="LPLAT_AGPAT-like"/>
    <property type="match status" value="1"/>
</dbReference>
<protein>
    <recommendedName>
        <fullName evidence="4">1-acyl-sn-glycerol-3-phosphate acyltransferase</fullName>
        <ecNumber evidence="4">2.3.1.51</ecNumber>
    </recommendedName>
</protein>
<evidence type="ECO:0000313" key="6">
    <source>
        <dbReference type="EMBL" id="MFC3964374.1"/>
    </source>
</evidence>
<evidence type="ECO:0000259" key="5">
    <source>
        <dbReference type="SMART" id="SM00563"/>
    </source>
</evidence>
<dbReference type="Proteomes" id="UP001595696">
    <property type="component" value="Unassembled WGS sequence"/>
</dbReference>
<comment type="caution">
    <text evidence="6">The sequence shown here is derived from an EMBL/GenBank/DDBJ whole genome shotgun (WGS) entry which is preliminary data.</text>
</comment>
<keyword evidence="3 4" id="KW-0012">Acyltransferase</keyword>
<evidence type="ECO:0000256" key="4">
    <source>
        <dbReference type="RuleBase" id="RU361267"/>
    </source>
</evidence>
<keyword evidence="6" id="KW-0378">Hydrolase</keyword>
<accession>A0ABV8DX99</accession>
<keyword evidence="7" id="KW-1185">Reference proteome</keyword>
<comment type="similarity">
    <text evidence="1 4">Belongs to the 1-acyl-sn-glycerol-3-phosphate acyltransferase family.</text>
</comment>
<dbReference type="Gene3D" id="3.40.50.1000">
    <property type="entry name" value="HAD superfamily/HAD-like"/>
    <property type="match status" value="1"/>
</dbReference>
<dbReference type="PANTHER" id="PTHR10434:SF66">
    <property type="entry name" value="PHOSPHOLIPID_GLYCEROL ACYLTRANSFERASE DOMAIN-CONTAINING PROTEIN"/>
    <property type="match status" value="1"/>
</dbReference>
<feature type="domain" description="Phospholipid/glycerol acyltransferase" evidence="5">
    <location>
        <begin position="321"/>
        <end position="435"/>
    </location>
</feature>
<evidence type="ECO:0000256" key="3">
    <source>
        <dbReference type="ARBA" id="ARBA00023315"/>
    </source>
</evidence>
<dbReference type="SUPFAM" id="SSF56784">
    <property type="entry name" value="HAD-like"/>
    <property type="match status" value="1"/>
</dbReference>
<dbReference type="EC" id="2.3.1.51" evidence="4"/>
<dbReference type="SMART" id="SM00563">
    <property type="entry name" value="PlsC"/>
    <property type="match status" value="1"/>
</dbReference>
<dbReference type="Pfam" id="PF01553">
    <property type="entry name" value="Acyltransferase"/>
    <property type="match status" value="1"/>
</dbReference>
<evidence type="ECO:0000256" key="1">
    <source>
        <dbReference type="ARBA" id="ARBA00008655"/>
    </source>
</evidence>
<dbReference type="NCBIfam" id="TIGR01490">
    <property type="entry name" value="HAD-SF-IB-hyp1"/>
    <property type="match status" value="1"/>
</dbReference>
<dbReference type="RefSeq" id="WP_378614133.1">
    <property type="nucleotide sequence ID" value="NZ_JBHSAX010000017.1"/>
</dbReference>
<dbReference type="SUPFAM" id="SSF69593">
    <property type="entry name" value="Glycerol-3-phosphate (1)-acyltransferase"/>
    <property type="match status" value="1"/>
</dbReference>
<organism evidence="6 7">
    <name type="scientific">Nocardia jiangsuensis</name>
    <dbReference type="NCBI Taxonomy" id="1691563"/>
    <lineage>
        <taxon>Bacteria</taxon>
        <taxon>Bacillati</taxon>
        <taxon>Actinomycetota</taxon>
        <taxon>Actinomycetes</taxon>
        <taxon>Mycobacteriales</taxon>
        <taxon>Nocardiaceae</taxon>
        <taxon>Nocardia</taxon>
    </lineage>
</organism>
<dbReference type="InterPro" id="IPR004552">
    <property type="entry name" value="AGP_acyltrans"/>
</dbReference>
<dbReference type="InterPro" id="IPR002123">
    <property type="entry name" value="Plipid/glycerol_acylTrfase"/>
</dbReference>
<dbReference type="PANTHER" id="PTHR10434">
    <property type="entry name" value="1-ACYL-SN-GLYCEROL-3-PHOSPHATE ACYLTRANSFERASE"/>
    <property type="match status" value="1"/>
</dbReference>
<evidence type="ECO:0000313" key="7">
    <source>
        <dbReference type="Proteomes" id="UP001595696"/>
    </source>
</evidence>
<comment type="domain">
    <text evidence="4">The HXXXXD motif is essential for acyltransferase activity and may constitute the binding site for the phosphate moiety of the glycerol-3-phosphate.</text>
</comment>
<keyword evidence="4" id="KW-0594">Phospholipid biosynthesis</keyword>
<keyword evidence="4" id="KW-1208">Phospholipid metabolism</keyword>